<evidence type="ECO:0000313" key="3">
    <source>
        <dbReference type="Proteomes" id="UP000481861"/>
    </source>
</evidence>
<organism evidence="2 3">
    <name type="scientific">Massariosphaeria phaeospora</name>
    <dbReference type="NCBI Taxonomy" id="100035"/>
    <lineage>
        <taxon>Eukaryota</taxon>
        <taxon>Fungi</taxon>
        <taxon>Dikarya</taxon>
        <taxon>Ascomycota</taxon>
        <taxon>Pezizomycotina</taxon>
        <taxon>Dothideomycetes</taxon>
        <taxon>Pleosporomycetidae</taxon>
        <taxon>Pleosporales</taxon>
        <taxon>Pleosporales incertae sedis</taxon>
        <taxon>Massariosphaeria</taxon>
    </lineage>
</organism>
<comment type="caution">
    <text evidence="2">The sequence shown here is derived from an EMBL/GenBank/DDBJ whole genome shotgun (WGS) entry which is preliminary data.</text>
</comment>
<keyword evidence="3" id="KW-1185">Reference proteome</keyword>
<name>A0A7C8M860_9PLEO</name>
<feature type="region of interest" description="Disordered" evidence="1">
    <location>
        <begin position="35"/>
        <end position="99"/>
    </location>
</feature>
<feature type="region of interest" description="Disordered" evidence="1">
    <location>
        <begin position="131"/>
        <end position="154"/>
    </location>
</feature>
<proteinExistence type="predicted"/>
<dbReference type="Proteomes" id="UP000481861">
    <property type="component" value="Unassembled WGS sequence"/>
</dbReference>
<evidence type="ECO:0000313" key="2">
    <source>
        <dbReference type="EMBL" id="KAF2871396.1"/>
    </source>
</evidence>
<evidence type="ECO:0000256" key="1">
    <source>
        <dbReference type="SAM" id="MobiDB-lite"/>
    </source>
</evidence>
<feature type="region of interest" description="Disordered" evidence="1">
    <location>
        <begin position="182"/>
        <end position="242"/>
    </location>
</feature>
<dbReference type="EMBL" id="JAADJZ010000011">
    <property type="protein sequence ID" value="KAF2871396.1"/>
    <property type="molecule type" value="Genomic_DNA"/>
</dbReference>
<sequence>MVIFGGLEFVVGGYFIHRHYKNKNRLEKDRLEDEAQERRCNTFPGAKPQSSSAQQPSVPQYKYEYRVQQPQPPTHPHTRPQPHPYASQAPPRAQSFMIPRRPVPPRKLELQHEIQPLQRSDSMATLSRMPIANGYRPTDSPGHNPPLPPRRQQSSLLSLPQDEPANYPYSNAGFSVSTPALAAPSSFSPITPTSDGPPGRGTVDDNWETYATQPQPQYGGPAASGPARHEDSEDDPPPPYLP</sequence>
<accession>A0A7C8M860</accession>
<reference evidence="2 3" key="1">
    <citation type="submission" date="2020-01" db="EMBL/GenBank/DDBJ databases">
        <authorList>
            <consortium name="DOE Joint Genome Institute"/>
            <person name="Haridas S."/>
            <person name="Albert R."/>
            <person name="Binder M."/>
            <person name="Bloem J."/>
            <person name="Labutti K."/>
            <person name="Salamov A."/>
            <person name="Andreopoulos B."/>
            <person name="Baker S.E."/>
            <person name="Barry K."/>
            <person name="Bills G."/>
            <person name="Bluhm B.H."/>
            <person name="Cannon C."/>
            <person name="Castanera R."/>
            <person name="Culley D.E."/>
            <person name="Daum C."/>
            <person name="Ezra D."/>
            <person name="Gonzalez J.B."/>
            <person name="Henrissat B."/>
            <person name="Kuo A."/>
            <person name="Liang C."/>
            <person name="Lipzen A."/>
            <person name="Lutzoni F."/>
            <person name="Magnuson J."/>
            <person name="Mondo S."/>
            <person name="Nolan M."/>
            <person name="Ohm R."/>
            <person name="Pangilinan J."/>
            <person name="Park H.-J.H."/>
            <person name="Ramirez L."/>
            <person name="Alfaro M."/>
            <person name="Sun H."/>
            <person name="Tritt A."/>
            <person name="Yoshinaga Y."/>
            <person name="Zwiers L.-H.L."/>
            <person name="Turgeon B.G."/>
            <person name="Goodwin S.B."/>
            <person name="Spatafora J.W."/>
            <person name="Crous P.W."/>
            <person name="Grigoriev I.V."/>
        </authorList>
    </citation>
    <scope>NUCLEOTIDE SEQUENCE [LARGE SCALE GENOMIC DNA]</scope>
    <source>
        <strain evidence="2 3">CBS 611.86</strain>
    </source>
</reference>
<gene>
    <name evidence="2" type="ORF">BDV95DRAFT_39983</name>
</gene>
<feature type="compositionally biased region" description="Pro residues" evidence="1">
    <location>
        <begin position="70"/>
        <end position="83"/>
    </location>
</feature>
<feature type="compositionally biased region" description="Polar residues" evidence="1">
    <location>
        <begin position="185"/>
        <end position="194"/>
    </location>
</feature>
<dbReference type="AlphaFoldDB" id="A0A7C8M860"/>
<protein>
    <submittedName>
        <fullName evidence="2">Uncharacterized protein</fullName>
    </submittedName>
</protein>
<dbReference type="OrthoDB" id="3777003at2759"/>
<feature type="compositionally biased region" description="Low complexity" evidence="1">
    <location>
        <begin position="48"/>
        <end position="60"/>
    </location>
</feature>